<feature type="transmembrane region" description="Helical" evidence="1">
    <location>
        <begin position="157"/>
        <end position="176"/>
    </location>
</feature>
<organism evidence="2 3">
    <name type="scientific">Sclerotinia sclerotiorum (strain ATCC 18683 / 1980 / Ss-1)</name>
    <name type="common">White mold</name>
    <name type="synonym">Whetzelinia sclerotiorum</name>
    <dbReference type="NCBI Taxonomy" id="665079"/>
    <lineage>
        <taxon>Eukaryota</taxon>
        <taxon>Fungi</taxon>
        <taxon>Dikarya</taxon>
        <taxon>Ascomycota</taxon>
        <taxon>Pezizomycotina</taxon>
        <taxon>Leotiomycetes</taxon>
        <taxon>Helotiales</taxon>
        <taxon>Sclerotiniaceae</taxon>
        <taxon>Sclerotinia</taxon>
    </lineage>
</organism>
<dbReference type="Gene3D" id="3.10.180.10">
    <property type="entry name" value="2,3-Dihydroxybiphenyl 1,2-Dioxygenase, domain 1"/>
    <property type="match status" value="1"/>
</dbReference>
<dbReference type="InterPro" id="IPR029068">
    <property type="entry name" value="Glyas_Bleomycin-R_OHBP_Dase"/>
</dbReference>
<keyword evidence="1" id="KW-0812">Transmembrane</keyword>
<reference evidence="3" key="1">
    <citation type="journal article" date="2017" name="Genome Biol. Evol.">
        <title>The complete genome sequence of the phytopathogenic fungus Sclerotinia sclerotiorum reveals insights into the genome architecture of broad host range pathogens.</title>
        <authorList>
            <person name="Derbyshire M."/>
            <person name="Denton-Giles M."/>
            <person name="Hegedus D."/>
            <person name="Seifbarghy S."/>
            <person name="Rollins J."/>
            <person name="van Kan J."/>
            <person name="Seidl M.F."/>
            <person name="Faino L."/>
            <person name="Mbengue M."/>
            <person name="Navaud O."/>
            <person name="Raffaele S."/>
            <person name="Hammond-Kosack K."/>
            <person name="Heard S."/>
            <person name="Oliver R."/>
        </authorList>
    </citation>
    <scope>NUCLEOTIDE SEQUENCE [LARGE SCALE GENOMIC DNA]</scope>
    <source>
        <strain evidence="3">ATCC 18683 / 1980 / Ss-1</strain>
    </source>
</reference>
<sequence length="212" mass="23849">MTIAHISIPCIDLNVSEDFYSTILKPLGYKVYVKTCSKIFFRGRWSSNPEFSLRCEKSAEPVGGVRITIYASSKSQVDNFYVLGLTKANNIASGATADYTSAYTASIVDFDGNVIEAIYLKSYIPKFIIPARITPSALFCALYLITLFYIARELGGIYFYIFGALSFFLMADIILLELDQEGSVKRLEDYGLLDIGTRDYLSKSRLPSMRYR</sequence>
<dbReference type="SUPFAM" id="SSF54593">
    <property type="entry name" value="Glyoxalase/Bleomycin resistance protein/Dihydroxybiphenyl dioxygenase"/>
    <property type="match status" value="1"/>
</dbReference>
<dbReference type="EMBL" id="CP017816">
    <property type="protein sequence ID" value="APA07511.1"/>
    <property type="molecule type" value="Genomic_DNA"/>
</dbReference>
<gene>
    <name evidence="2" type="ORF">sscle_03g022810</name>
</gene>
<dbReference type="PANTHER" id="PTHR35006">
    <property type="entry name" value="GLYOXALASE FAMILY PROTEIN (AFU_ORTHOLOGUE AFUA_5G14830)"/>
    <property type="match status" value="1"/>
</dbReference>
<name>A0A1D9PXT9_SCLS1</name>
<dbReference type="OrthoDB" id="10249419at2759"/>
<keyword evidence="1" id="KW-0472">Membrane</keyword>
<proteinExistence type="predicted"/>
<dbReference type="VEuPathDB" id="FungiDB:sscle_03g022810"/>
<dbReference type="Proteomes" id="UP000177798">
    <property type="component" value="Chromosome 3"/>
</dbReference>
<evidence type="ECO:0000256" key="1">
    <source>
        <dbReference type="SAM" id="Phobius"/>
    </source>
</evidence>
<evidence type="ECO:0008006" key="4">
    <source>
        <dbReference type="Google" id="ProtNLM"/>
    </source>
</evidence>
<feature type="transmembrane region" description="Helical" evidence="1">
    <location>
        <begin position="129"/>
        <end position="151"/>
    </location>
</feature>
<keyword evidence="1" id="KW-1133">Transmembrane helix</keyword>
<protein>
    <recommendedName>
        <fullName evidence="4">VOC domain-containing protein</fullName>
    </recommendedName>
</protein>
<accession>A0A1D9PXT9</accession>
<evidence type="ECO:0000313" key="2">
    <source>
        <dbReference type="EMBL" id="APA07511.1"/>
    </source>
</evidence>
<dbReference type="PANTHER" id="PTHR35006:SF2">
    <property type="entry name" value="GLYOXALASE FAMILY PROTEIN (AFU_ORTHOLOGUE AFUA_5G14830)"/>
    <property type="match status" value="1"/>
</dbReference>
<dbReference type="AlphaFoldDB" id="A0A1D9PXT9"/>
<evidence type="ECO:0000313" key="3">
    <source>
        <dbReference type="Proteomes" id="UP000177798"/>
    </source>
</evidence>